<keyword evidence="13" id="KW-1185">Reference proteome</keyword>
<keyword evidence="5 9" id="KW-0297">G-protein coupled receptor</keyword>
<evidence type="ECO:0000313" key="14">
    <source>
        <dbReference type="WBParaSite" id="ASIM_0001242601-mRNA-1"/>
    </source>
</evidence>
<dbReference type="EMBL" id="UYRR01031113">
    <property type="protein sequence ID" value="VDK46054.1"/>
    <property type="molecule type" value="Genomic_DNA"/>
</dbReference>
<keyword evidence="7 9" id="KW-0675">Receptor</keyword>
<keyword evidence="3 9" id="KW-0812">Transmembrane</keyword>
<keyword evidence="2" id="KW-1003">Cell membrane</keyword>
<feature type="transmembrane region" description="Helical" evidence="10">
    <location>
        <begin position="133"/>
        <end position="150"/>
    </location>
</feature>
<dbReference type="PANTHER" id="PTHR24230:SF49">
    <property type="entry name" value="G-PROTEIN COUPLED RECEPTORS FAMILY 1 PROFILE DOMAIN-CONTAINING PROTEIN"/>
    <property type="match status" value="1"/>
</dbReference>
<feature type="transmembrane region" description="Helical" evidence="10">
    <location>
        <begin position="52"/>
        <end position="75"/>
    </location>
</feature>
<evidence type="ECO:0000256" key="2">
    <source>
        <dbReference type="ARBA" id="ARBA00022475"/>
    </source>
</evidence>
<evidence type="ECO:0000256" key="8">
    <source>
        <dbReference type="ARBA" id="ARBA00023224"/>
    </source>
</evidence>
<proteinExistence type="inferred from homology"/>
<evidence type="ECO:0000256" key="5">
    <source>
        <dbReference type="ARBA" id="ARBA00023040"/>
    </source>
</evidence>
<feature type="domain" description="G-protein coupled receptors family 1 profile" evidence="11">
    <location>
        <begin position="20"/>
        <end position="326"/>
    </location>
</feature>
<comment type="subcellular location">
    <subcellularLocation>
        <location evidence="1">Cell membrane</location>
        <topology evidence="1">Multi-pass membrane protein</topology>
    </subcellularLocation>
</comment>
<dbReference type="GO" id="GO:0008528">
    <property type="term" value="F:G protein-coupled peptide receptor activity"/>
    <property type="evidence" value="ECO:0007669"/>
    <property type="project" value="TreeGrafter"/>
</dbReference>
<reference evidence="14" key="1">
    <citation type="submission" date="2017-02" db="UniProtKB">
        <authorList>
            <consortium name="WormBaseParasite"/>
        </authorList>
    </citation>
    <scope>IDENTIFICATION</scope>
</reference>
<evidence type="ECO:0000256" key="4">
    <source>
        <dbReference type="ARBA" id="ARBA00022989"/>
    </source>
</evidence>
<evidence type="ECO:0000313" key="12">
    <source>
        <dbReference type="EMBL" id="VDK46054.1"/>
    </source>
</evidence>
<dbReference type="Gene3D" id="1.20.1070.10">
    <property type="entry name" value="Rhodopsin 7-helix transmembrane proteins"/>
    <property type="match status" value="1"/>
</dbReference>
<dbReference type="OrthoDB" id="6435638at2759"/>
<reference evidence="12 13" key="2">
    <citation type="submission" date="2018-11" db="EMBL/GenBank/DDBJ databases">
        <authorList>
            <consortium name="Pathogen Informatics"/>
        </authorList>
    </citation>
    <scope>NUCLEOTIDE SEQUENCE [LARGE SCALE GENOMIC DNA]</scope>
</reference>
<keyword evidence="4 10" id="KW-1133">Transmembrane helix</keyword>
<dbReference type="InterPro" id="IPR000276">
    <property type="entry name" value="GPCR_Rhodpsn"/>
</dbReference>
<accession>A0A0M3JVZ8</accession>
<dbReference type="Pfam" id="PF00001">
    <property type="entry name" value="7tm_1"/>
    <property type="match status" value="1"/>
</dbReference>
<feature type="transmembrane region" description="Helical" evidence="10">
    <location>
        <begin position="268"/>
        <end position="287"/>
    </location>
</feature>
<dbReference type="Proteomes" id="UP000267096">
    <property type="component" value="Unassembled WGS sequence"/>
</dbReference>
<evidence type="ECO:0000256" key="3">
    <source>
        <dbReference type="ARBA" id="ARBA00022692"/>
    </source>
</evidence>
<sequence>MKMMETILEANLMDRIEMSYNLICFLLGVPINLITLRWLLGRERGSSSVLHVHLNISDLLVLFCYCFARFCWLVTYEWKAGQMMCKTMRFAESLSFSVSSYIVVCIAVNRFCTLRHPLKSAVNWEQRVRTLSCSAWLFAVLFSVPQLFVWDVYTLDDNYTQCLNIWVKETVDTMLNDAESGVNATAGNPEHWDDAVRLYEMYHLLVIFWIPLLILICFYALIIHEMYVTMALCDNKQLSRQSSSSAQNRFSLRRSSKSTQIMKRNRWCALRSTLILMTAYTLCWLPYNSLALWGVIDPESYMEHENTVYIMHGLVVLNSVINPCIYGGAFRRALRSQRKGTKIYKSIALEQNA</sequence>
<dbReference type="InterPro" id="IPR017452">
    <property type="entry name" value="GPCR_Rhodpsn_7TM"/>
</dbReference>
<protein>
    <submittedName>
        <fullName evidence="14">G_PROTEIN_RECEP_F1_2 domain-containing protein</fullName>
    </submittedName>
</protein>
<dbReference type="AlphaFoldDB" id="A0A0M3JVZ8"/>
<dbReference type="PRINTS" id="PR00237">
    <property type="entry name" value="GPCRRHODOPSN"/>
</dbReference>
<evidence type="ECO:0000259" key="11">
    <source>
        <dbReference type="PROSITE" id="PS50262"/>
    </source>
</evidence>
<dbReference type="WBParaSite" id="ASIM_0001242601-mRNA-1">
    <property type="protein sequence ID" value="ASIM_0001242601-mRNA-1"/>
    <property type="gene ID" value="ASIM_0001242601"/>
</dbReference>
<evidence type="ECO:0000256" key="6">
    <source>
        <dbReference type="ARBA" id="ARBA00023136"/>
    </source>
</evidence>
<evidence type="ECO:0000256" key="10">
    <source>
        <dbReference type="SAM" id="Phobius"/>
    </source>
</evidence>
<dbReference type="PROSITE" id="PS50262">
    <property type="entry name" value="G_PROTEIN_RECEP_F1_2"/>
    <property type="match status" value="1"/>
</dbReference>
<feature type="transmembrane region" description="Helical" evidence="10">
    <location>
        <begin position="201"/>
        <end position="222"/>
    </location>
</feature>
<name>A0A0M3JVZ8_ANISI</name>
<dbReference type="SUPFAM" id="SSF81321">
    <property type="entry name" value="Family A G protein-coupled receptor-like"/>
    <property type="match status" value="1"/>
</dbReference>
<dbReference type="GO" id="GO:0005886">
    <property type="term" value="C:plasma membrane"/>
    <property type="evidence" value="ECO:0007669"/>
    <property type="project" value="UniProtKB-SubCell"/>
</dbReference>
<feature type="transmembrane region" description="Helical" evidence="10">
    <location>
        <begin position="20"/>
        <end position="40"/>
    </location>
</feature>
<keyword evidence="6 10" id="KW-0472">Membrane</keyword>
<keyword evidence="8 9" id="KW-0807">Transducer</keyword>
<feature type="transmembrane region" description="Helical" evidence="10">
    <location>
        <begin position="307"/>
        <end position="329"/>
    </location>
</feature>
<comment type="similarity">
    <text evidence="9">Belongs to the G-protein coupled receptor 1 family.</text>
</comment>
<dbReference type="GO" id="GO:0007218">
    <property type="term" value="P:neuropeptide signaling pathway"/>
    <property type="evidence" value="ECO:0007669"/>
    <property type="project" value="TreeGrafter"/>
</dbReference>
<evidence type="ECO:0000256" key="1">
    <source>
        <dbReference type="ARBA" id="ARBA00004651"/>
    </source>
</evidence>
<organism evidence="14">
    <name type="scientific">Anisakis simplex</name>
    <name type="common">Herring worm</name>
    <dbReference type="NCBI Taxonomy" id="6269"/>
    <lineage>
        <taxon>Eukaryota</taxon>
        <taxon>Metazoa</taxon>
        <taxon>Ecdysozoa</taxon>
        <taxon>Nematoda</taxon>
        <taxon>Chromadorea</taxon>
        <taxon>Rhabditida</taxon>
        <taxon>Spirurina</taxon>
        <taxon>Ascaridomorpha</taxon>
        <taxon>Ascaridoidea</taxon>
        <taxon>Anisakidae</taxon>
        <taxon>Anisakis</taxon>
        <taxon>Anisakis simplex complex</taxon>
    </lineage>
</organism>
<evidence type="ECO:0000256" key="9">
    <source>
        <dbReference type="RuleBase" id="RU000688"/>
    </source>
</evidence>
<dbReference type="PANTHER" id="PTHR24230">
    <property type="entry name" value="G-PROTEIN COUPLED RECEPTOR"/>
    <property type="match status" value="1"/>
</dbReference>
<evidence type="ECO:0000313" key="13">
    <source>
        <dbReference type="Proteomes" id="UP000267096"/>
    </source>
</evidence>
<gene>
    <name evidence="12" type="ORF">ASIM_LOCUS11892</name>
</gene>
<dbReference type="PROSITE" id="PS00237">
    <property type="entry name" value="G_PROTEIN_RECEP_F1_1"/>
    <property type="match status" value="1"/>
</dbReference>
<evidence type="ECO:0000256" key="7">
    <source>
        <dbReference type="ARBA" id="ARBA00023170"/>
    </source>
</evidence>